<comment type="similarity">
    <text evidence="1 4">Belongs to the FGGY kinase family.</text>
</comment>
<dbReference type="Pfam" id="PF02782">
    <property type="entry name" value="FGGY_C"/>
    <property type="match status" value="1"/>
</dbReference>
<dbReference type="InterPro" id="IPR050406">
    <property type="entry name" value="FGGY_Carb_Kinase"/>
</dbReference>
<dbReference type="AlphaFoldDB" id="A0A919K9C5"/>
<dbReference type="Gene3D" id="3.30.420.40">
    <property type="match status" value="2"/>
</dbReference>
<evidence type="ECO:0000256" key="4">
    <source>
        <dbReference type="RuleBase" id="RU003733"/>
    </source>
</evidence>
<dbReference type="GO" id="GO:0005975">
    <property type="term" value="P:carbohydrate metabolic process"/>
    <property type="evidence" value="ECO:0007669"/>
    <property type="project" value="InterPro"/>
</dbReference>
<dbReference type="InterPro" id="IPR018485">
    <property type="entry name" value="FGGY_C"/>
</dbReference>
<dbReference type="PANTHER" id="PTHR43095:SF2">
    <property type="entry name" value="GLUCONOKINASE"/>
    <property type="match status" value="1"/>
</dbReference>
<dbReference type="PIRSF" id="PIRSF000538">
    <property type="entry name" value="GlpK"/>
    <property type="match status" value="1"/>
</dbReference>
<comment type="caution">
    <text evidence="8">The sequence shown here is derived from an EMBL/GenBank/DDBJ whole genome shotgun (WGS) entry which is preliminary data.</text>
</comment>
<accession>A0A919K9C5</accession>
<dbReference type="GO" id="GO:0016301">
    <property type="term" value="F:kinase activity"/>
    <property type="evidence" value="ECO:0007669"/>
    <property type="project" value="UniProtKB-KW"/>
</dbReference>
<dbReference type="EMBL" id="BOMV01000092">
    <property type="protein sequence ID" value="GIF00879.1"/>
    <property type="molecule type" value="Genomic_DNA"/>
</dbReference>
<dbReference type="RefSeq" id="WP_203789118.1">
    <property type="nucleotide sequence ID" value="NZ_BOMV01000092.1"/>
</dbReference>
<dbReference type="InterPro" id="IPR018483">
    <property type="entry name" value="Carb_kinase_FGGY_CS"/>
</dbReference>
<dbReference type="CDD" id="cd07770">
    <property type="entry name" value="ASKHA_NBD_FGGY_GntK"/>
    <property type="match status" value="1"/>
</dbReference>
<dbReference type="InterPro" id="IPR018484">
    <property type="entry name" value="FGGY_N"/>
</dbReference>
<evidence type="ECO:0000259" key="6">
    <source>
        <dbReference type="Pfam" id="PF00370"/>
    </source>
</evidence>
<dbReference type="GO" id="GO:0016773">
    <property type="term" value="F:phosphotransferase activity, alcohol group as acceptor"/>
    <property type="evidence" value="ECO:0007669"/>
    <property type="project" value="InterPro"/>
</dbReference>
<evidence type="ECO:0000256" key="5">
    <source>
        <dbReference type="SAM" id="MobiDB-lite"/>
    </source>
</evidence>
<evidence type="ECO:0000259" key="7">
    <source>
        <dbReference type="Pfam" id="PF02782"/>
    </source>
</evidence>
<dbReference type="PROSITE" id="PS00445">
    <property type="entry name" value="FGGY_KINASES_2"/>
    <property type="match status" value="1"/>
</dbReference>
<organism evidence="8 9">
    <name type="scientific">Paractinoplanes rishiriensis</name>
    <dbReference type="NCBI Taxonomy" id="1050105"/>
    <lineage>
        <taxon>Bacteria</taxon>
        <taxon>Bacillati</taxon>
        <taxon>Actinomycetota</taxon>
        <taxon>Actinomycetes</taxon>
        <taxon>Micromonosporales</taxon>
        <taxon>Micromonosporaceae</taxon>
        <taxon>Paractinoplanes</taxon>
    </lineage>
</organism>
<keyword evidence="9" id="KW-1185">Reference proteome</keyword>
<feature type="compositionally biased region" description="Basic and acidic residues" evidence="5">
    <location>
        <begin position="507"/>
        <end position="518"/>
    </location>
</feature>
<sequence length="528" mass="54455">MTQPPAEIIVGVDVGTTATKVVAFGLGTAWRRMAIREYPLLEPAPGLQVQNPDAIIVAVVAALAEVVAAAPGARVAGVSVSAAMHGLLAVDDTGTPLTPVITWADARSSAEAAALHADGTATLLHRQTGTPVHPMTPQTKLMWFSRHEPLLAVRARWWAGLKDYVLYRLTGRLVAELSSASATGLLDMATRQWSPMAAELAGVRLDQLPPIVATTAVLPLARQIAAQTGLPPGTPVVAGAADGPLGNLGTAAVSPGVAGLSLGTSGAIRAVVPEPAVDDAGHLFCYALTDVDWVIGGAVSNGGIVARWAGEIFGATSDTDVMSLAAAVPPGSDGLIMLPYLLAERAPLWDPAIPGAFLGVRRHHARGHFVRAAVEGVCLQMSTILAHLDLIVPVHEVRATGGTLRAALWREAMAAAVNRPLLVTASAEGTALGAAALGLYALGRSPTLFDAADALVTPGERAATPVTVAPELAATFDRMRARVPELLRAYQAVSALFEGPQVSSRRTTTDGDRLRSDGITDGVAELSG</sequence>
<gene>
    <name evidence="8" type="ORF">Ari01nite_83430</name>
</gene>
<evidence type="ECO:0000256" key="1">
    <source>
        <dbReference type="ARBA" id="ARBA00009156"/>
    </source>
</evidence>
<evidence type="ECO:0000256" key="2">
    <source>
        <dbReference type="ARBA" id="ARBA00022679"/>
    </source>
</evidence>
<evidence type="ECO:0000313" key="9">
    <source>
        <dbReference type="Proteomes" id="UP000636960"/>
    </source>
</evidence>
<proteinExistence type="inferred from homology"/>
<evidence type="ECO:0000313" key="8">
    <source>
        <dbReference type="EMBL" id="GIF00879.1"/>
    </source>
</evidence>
<feature type="domain" description="Carbohydrate kinase FGGY N-terminal" evidence="6">
    <location>
        <begin position="8"/>
        <end position="249"/>
    </location>
</feature>
<reference evidence="8" key="1">
    <citation type="submission" date="2021-01" db="EMBL/GenBank/DDBJ databases">
        <title>Whole genome shotgun sequence of Actinoplanes rishiriensis NBRC 108556.</title>
        <authorList>
            <person name="Komaki H."/>
            <person name="Tamura T."/>
        </authorList>
    </citation>
    <scope>NUCLEOTIDE SEQUENCE</scope>
    <source>
        <strain evidence="8">NBRC 108556</strain>
    </source>
</reference>
<protein>
    <submittedName>
        <fullName evidence="8">Gluconate kinase</fullName>
    </submittedName>
</protein>
<name>A0A919K9C5_9ACTN</name>
<feature type="region of interest" description="Disordered" evidence="5">
    <location>
        <begin position="501"/>
        <end position="520"/>
    </location>
</feature>
<keyword evidence="3 4" id="KW-0418">Kinase</keyword>
<dbReference type="InterPro" id="IPR043129">
    <property type="entry name" value="ATPase_NBD"/>
</dbReference>
<dbReference type="Pfam" id="PF00370">
    <property type="entry name" value="FGGY_N"/>
    <property type="match status" value="1"/>
</dbReference>
<dbReference type="PROSITE" id="PS00933">
    <property type="entry name" value="FGGY_KINASES_1"/>
    <property type="match status" value="1"/>
</dbReference>
<dbReference type="PANTHER" id="PTHR43095">
    <property type="entry name" value="SUGAR KINASE"/>
    <property type="match status" value="1"/>
</dbReference>
<dbReference type="SUPFAM" id="SSF53067">
    <property type="entry name" value="Actin-like ATPase domain"/>
    <property type="match status" value="2"/>
</dbReference>
<dbReference type="InterPro" id="IPR000577">
    <property type="entry name" value="Carb_kinase_FGGY"/>
</dbReference>
<feature type="domain" description="Carbohydrate kinase FGGY C-terminal" evidence="7">
    <location>
        <begin position="260"/>
        <end position="442"/>
    </location>
</feature>
<dbReference type="Proteomes" id="UP000636960">
    <property type="component" value="Unassembled WGS sequence"/>
</dbReference>
<evidence type="ECO:0000256" key="3">
    <source>
        <dbReference type="ARBA" id="ARBA00022777"/>
    </source>
</evidence>
<keyword evidence="2 4" id="KW-0808">Transferase</keyword>